<protein>
    <submittedName>
        <fullName evidence="3">Uncharacterized protein</fullName>
    </submittedName>
</protein>
<keyword evidence="1" id="KW-0812">Transmembrane</keyword>
<accession>A0A915D0T5</accession>
<name>A0A915D0T5_9BILA</name>
<evidence type="ECO:0000313" key="3">
    <source>
        <dbReference type="WBParaSite" id="jg14345"/>
    </source>
</evidence>
<evidence type="ECO:0000313" key="2">
    <source>
        <dbReference type="Proteomes" id="UP000887574"/>
    </source>
</evidence>
<keyword evidence="1" id="KW-0472">Membrane</keyword>
<dbReference type="Proteomes" id="UP000887574">
    <property type="component" value="Unplaced"/>
</dbReference>
<sequence>MTGRSLFLADVFPSSSSLCVFAYSRVLVLHWHIAILTTGAISACLCFCIVEKMSDEETEETSEIDSLKSKN</sequence>
<reference evidence="3" key="1">
    <citation type="submission" date="2022-11" db="UniProtKB">
        <authorList>
            <consortium name="WormBaseParasite"/>
        </authorList>
    </citation>
    <scope>IDENTIFICATION</scope>
</reference>
<keyword evidence="2" id="KW-1185">Reference proteome</keyword>
<dbReference type="WBParaSite" id="jg14345">
    <property type="protein sequence ID" value="jg14345"/>
    <property type="gene ID" value="jg14345"/>
</dbReference>
<organism evidence="2 3">
    <name type="scientific">Ditylenchus dipsaci</name>
    <dbReference type="NCBI Taxonomy" id="166011"/>
    <lineage>
        <taxon>Eukaryota</taxon>
        <taxon>Metazoa</taxon>
        <taxon>Ecdysozoa</taxon>
        <taxon>Nematoda</taxon>
        <taxon>Chromadorea</taxon>
        <taxon>Rhabditida</taxon>
        <taxon>Tylenchina</taxon>
        <taxon>Tylenchomorpha</taxon>
        <taxon>Sphaerularioidea</taxon>
        <taxon>Anguinidae</taxon>
        <taxon>Anguininae</taxon>
        <taxon>Ditylenchus</taxon>
    </lineage>
</organism>
<keyword evidence="1" id="KW-1133">Transmembrane helix</keyword>
<dbReference type="AlphaFoldDB" id="A0A915D0T5"/>
<proteinExistence type="predicted"/>
<evidence type="ECO:0000256" key="1">
    <source>
        <dbReference type="SAM" id="Phobius"/>
    </source>
</evidence>
<feature type="transmembrane region" description="Helical" evidence="1">
    <location>
        <begin position="29"/>
        <end position="50"/>
    </location>
</feature>